<evidence type="ECO:0000313" key="3">
    <source>
        <dbReference type="Proteomes" id="UP001190700"/>
    </source>
</evidence>
<sequence length="313" mass="34716">STERRAPSTVHRAQSGVKEAALILSSACCHRRLGGSGQGRRKFGVVCSLLKQCTSAPEVSERSPPHRCFQVNLFKSRYADNHKLLRVLGMLLAVEPSNLPIRRLRAKVAMGTQEYDMVLRDEVLPHDEEGRALAEKAKLLRNEHYQQFSAQKSRPASPLAVQGASGRQMPMYSVGDVVRHTSENYRGVIVSWDLTCKRSLMVEAREPFPRDGGAQPFYVVYADDDRKKYVAEESLVLCPSIAAGRAVAIDHSGIGEYFQSFDLATGRYIPNGYTQYRFPDDMRWGSNMAGQGPVASLPSGNLQGELDSLNISR</sequence>
<evidence type="ECO:0000313" key="2">
    <source>
        <dbReference type="EMBL" id="KAK3266944.1"/>
    </source>
</evidence>
<dbReference type="Gene3D" id="2.30.30.390">
    <property type="entry name" value="Hemimethylated DNA-binding domain"/>
    <property type="match status" value="1"/>
</dbReference>
<dbReference type="AlphaFoldDB" id="A0AAE0L078"/>
<dbReference type="GO" id="GO:0003677">
    <property type="term" value="F:DNA binding"/>
    <property type="evidence" value="ECO:0007669"/>
    <property type="project" value="InterPro"/>
</dbReference>
<proteinExistence type="predicted"/>
<keyword evidence="3" id="KW-1185">Reference proteome</keyword>
<dbReference type="Proteomes" id="UP001190700">
    <property type="component" value="Unassembled WGS sequence"/>
</dbReference>
<dbReference type="NCBIfam" id="TIGR02097">
    <property type="entry name" value="yccV"/>
    <property type="match status" value="1"/>
</dbReference>
<comment type="caution">
    <text evidence="2">The sequence shown here is derived from an EMBL/GenBank/DDBJ whole genome shotgun (WGS) entry which is preliminary data.</text>
</comment>
<feature type="domain" description="Hemimethylated DNA-binding" evidence="1">
    <location>
        <begin position="169"/>
        <end position="271"/>
    </location>
</feature>
<dbReference type="SUPFAM" id="SSF141255">
    <property type="entry name" value="YccV-like"/>
    <property type="match status" value="1"/>
</dbReference>
<organism evidence="2 3">
    <name type="scientific">Cymbomonas tetramitiformis</name>
    <dbReference type="NCBI Taxonomy" id="36881"/>
    <lineage>
        <taxon>Eukaryota</taxon>
        <taxon>Viridiplantae</taxon>
        <taxon>Chlorophyta</taxon>
        <taxon>Pyramimonadophyceae</taxon>
        <taxon>Pyramimonadales</taxon>
        <taxon>Pyramimonadaceae</taxon>
        <taxon>Cymbomonas</taxon>
    </lineage>
</organism>
<dbReference type="InterPro" id="IPR011722">
    <property type="entry name" value="Hemimethylated_DNA-bd_dom"/>
</dbReference>
<protein>
    <recommendedName>
        <fullName evidence="1">Hemimethylated DNA-binding domain-containing protein</fullName>
    </recommendedName>
</protein>
<feature type="non-terminal residue" evidence="2">
    <location>
        <position position="1"/>
    </location>
</feature>
<evidence type="ECO:0000259" key="1">
    <source>
        <dbReference type="SMART" id="SM00992"/>
    </source>
</evidence>
<dbReference type="SMART" id="SM00992">
    <property type="entry name" value="YccV-like"/>
    <property type="match status" value="1"/>
</dbReference>
<gene>
    <name evidence="2" type="ORF">CYMTET_24467</name>
</gene>
<dbReference type="EMBL" id="LGRX02012719">
    <property type="protein sequence ID" value="KAK3266944.1"/>
    <property type="molecule type" value="Genomic_DNA"/>
</dbReference>
<dbReference type="Pfam" id="PF08755">
    <property type="entry name" value="YccV-like"/>
    <property type="match status" value="1"/>
</dbReference>
<name>A0AAE0L078_9CHLO</name>
<reference evidence="2 3" key="1">
    <citation type="journal article" date="2015" name="Genome Biol. Evol.">
        <title>Comparative Genomics of a Bacterivorous Green Alga Reveals Evolutionary Causalities and Consequences of Phago-Mixotrophic Mode of Nutrition.</title>
        <authorList>
            <person name="Burns J.A."/>
            <person name="Paasch A."/>
            <person name="Narechania A."/>
            <person name="Kim E."/>
        </authorList>
    </citation>
    <scope>NUCLEOTIDE SEQUENCE [LARGE SCALE GENOMIC DNA]</scope>
    <source>
        <strain evidence="2 3">PLY_AMNH</strain>
    </source>
</reference>
<accession>A0AAE0L078</accession>
<dbReference type="InterPro" id="IPR036623">
    <property type="entry name" value="Hemimethylated_DNA-bd_sf"/>
</dbReference>